<organism evidence="1">
    <name type="scientific">marine sediment metagenome</name>
    <dbReference type="NCBI Taxonomy" id="412755"/>
    <lineage>
        <taxon>unclassified sequences</taxon>
        <taxon>metagenomes</taxon>
        <taxon>ecological metagenomes</taxon>
    </lineage>
</organism>
<accession>X1GUY0</accession>
<comment type="caution">
    <text evidence="1">The sequence shown here is derived from an EMBL/GenBank/DDBJ whole genome shotgun (WGS) entry which is preliminary data.</text>
</comment>
<evidence type="ECO:0000313" key="1">
    <source>
        <dbReference type="EMBL" id="GAH36823.1"/>
    </source>
</evidence>
<sequence length="251" mass="26755">YVIYTDTTGADFWGMRTVGDTALYVSDRDASDWTATVTGDDGGMVRSLNPTGPLGTPFAPVFERVNFGLAGAEELTGLELTSGVNGCPSSNVLWAADICQATAANQARLWFFEDTLARQLDLESPANGAEGLSAVIGTDRATIEWEALCGATCYEVLVTWICPGCDVPMTFDHQCFSCSTMVPCVGCSGETCCKVLYGLTPGTTYYWKVRVGGYPAGYPTSVPCSAGCPMLSKWSDTYSFTTAMLTPVRCS</sequence>
<name>X1GUY0_9ZZZZ</name>
<feature type="non-terminal residue" evidence="1">
    <location>
        <position position="251"/>
    </location>
</feature>
<dbReference type="InterPro" id="IPR013783">
    <property type="entry name" value="Ig-like_fold"/>
</dbReference>
<dbReference type="EMBL" id="BARU01012082">
    <property type="protein sequence ID" value="GAH36823.1"/>
    <property type="molecule type" value="Genomic_DNA"/>
</dbReference>
<protein>
    <submittedName>
        <fullName evidence="1">Uncharacterized protein</fullName>
    </submittedName>
</protein>
<gene>
    <name evidence="1" type="ORF">S03H2_22434</name>
</gene>
<dbReference type="AlphaFoldDB" id="X1GUY0"/>
<proteinExistence type="predicted"/>
<dbReference type="Gene3D" id="2.60.40.10">
    <property type="entry name" value="Immunoglobulins"/>
    <property type="match status" value="1"/>
</dbReference>
<feature type="non-terminal residue" evidence="1">
    <location>
        <position position="1"/>
    </location>
</feature>
<reference evidence="1" key="1">
    <citation type="journal article" date="2014" name="Front. Microbiol.">
        <title>High frequency of phylogenetically diverse reductive dehalogenase-homologous genes in deep subseafloor sedimentary metagenomes.</title>
        <authorList>
            <person name="Kawai M."/>
            <person name="Futagami T."/>
            <person name="Toyoda A."/>
            <person name="Takaki Y."/>
            <person name="Nishi S."/>
            <person name="Hori S."/>
            <person name="Arai W."/>
            <person name="Tsubouchi T."/>
            <person name="Morono Y."/>
            <person name="Uchiyama I."/>
            <person name="Ito T."/>
            <person name="Fujiyama A."/>
            <person name="Inagaki F."/>
            <person name="Takami H."/>
        </authorList>
    </citation>
    <scope>NUCLEOTIDE SEQUENCE</scope>
    <source>
        <strain evidence="1">Expedition CK06-06</strain>
    </source>
</reference>